<name>A0A914QY78_9BILA</name>
<evidence type="ECO:0000313" key="2">
    <source>
        <dbReference type="WBParaSite" id="PDA_v2.g9080.t1"/>
    </source>
</evidence>
<accession>A0A914QY78</accession>
<evidence type="ECO:0000313" key="1">
    <source>
        <dbReference type="Proteomes" id="UP000887578"/>
    </source>
</evidence>
<protein>
    <submittedName>
        <fullName evidence="2">Uncharacterized protein</fullName>
    </submittedName>
</protein>
<dbReference type="Proteomes" id="UP000887578">
    <property type="component" value="Unplaced"/>
</dbReference>
<keyword evidence="1" id="KW-1185">Reference proteome</keyword>
<dbReference type="AlphaFoldDB" id="A0A914QY78"/>
<dbReference type="WBParaSite" id="PDA_v2.g9080.t1">
    <property type="protein sequence ID" value="PDA_v2.g9080.t1"/>
    <property type="gene ID" value="PDA_v2.g9080"/>
</dbReference>
<organism evidence="1 2">
    <name type="scientific">Panagrolaimus davidi</name>
    <dbReference type="NCBI Taxonomy" id="227884"/>
    <lineage>
        <taxon>Eukaryota</taxon>
        <taxon>Metazoa</taxon>
        <taxon>Ecdysozoa</taxon>
        <taxon>Nematoda</taxon>
        <taxon>Chromadorea</taxon>
        <taxon>Rhabditida</taxon>
        <taxon>Tylenchina</taxon>
        <taxon>Panagrolaimomorpha</taxon>
        <taxon>Panagrolaimoidea</taxon>
        <taxon>Panagrolaimidae</taxon>
        <taxon>Panagrolaimus</taxon>
    </lineage>
</organism>
<reference evidence="2" key="1">
    <citation type="submission" date="2022-11" db="UniProtKB">
        <authorList>
            <consortium name="WormBaseParasite"/>
        </authorList>
    </citation>
    <scope>IDENTIFICATION</scope>
</reference>
<proteinExistence type="predicted"/>
<sequence length="292" mass="33605">MSDRSASNMDLGVPEYIWYHVAKNVSSPKLYRKLVQCSKYFYNKNPILLLHCLLYDNGTWRTCSKIGGKSCGEINGETCSDLKAIDLDEISIKIWVTNVIGAYSLWEDKITPLVIPSTLNSYAVNFEGWDQELSFDQLLLFGGTVKSCYFENVSVKKNDHNEVSFAEIVQSLPMVEEFTFDAESDSSFTSTTVKELLKIPHFYKIKTLKLGNVSDEFDIEEFYQLFLKANKTMEIGIWFNWDVSDIYKQKIEEITKEILESESNDFFPPVLYGIYADGMKLYEKAAKYKSLH</sequence>